<evidence type="ECO:0000256" key="3">
    <source>
        <dbReference type="ARBA" id="ARBA00005417"/>
    </source>
</evidence>
<dbReference type="SUPFAM" id="SSF52540">
    <property type="entry name" value="P-loop containing nucleoside triphosphate hydrolases"/>
    <property type="match status" value="2"/>
</dbReference>
<feature type="transmembrane region" description="Helical" evidence="15">
    <location>
        <begin position="760"/>
        <end position="781"/>
    </location>
</feature>
<dbReference type="InterPro" id="IPR015856">
    <property type="entry name" value="ABC_transpr_CbiO/EcfA_su"/>
</dbReference>
<evidence type="ECO:0000256" key="10">
    <source>
        <dbReference type="ARBA" id="ARBA00022967"/>
    </source>
</evidence>
<keyword evidence="6 15" id="KW-0812">Transmembrane</keyword>
<evidence type="ECO:0000259" key="16">
    <source>
        <dbReference type="PROSITE" id="PS50893"/>
    </source>
</evidence>
<dbReference type="InterPro" id="IPR003593">
    <property type="entry name" value="AAA+_ATPase"/>
</dbReference>
<dbReference type="CDD" id="cd03225">
    <property type="entry name" value="ABC_cobalt_CbiO_domain1"/>
    <property type="match status" value="1"/>
</dbReference>
<comment type="similarity">
    <text evidence="3">Belongs to the ABC transporter superfamily.</text>
</comment>
<dbReference type="PROSITE" id="PS00211">
    <property type="entry name" value="ABC_TRANSPORTER_1"/>
    <property type="match status" value="1"/>
</dbReference>
<keyword evidence="5" id="KW-1003">Cell membrane</keyword>
<comment type="function">
    <text evidence="13">Probably part of an ABC transporter complex. Responsible for energy coupling to the transport system.</text>
</comment>
<keyword evidence="4" id="KW-0813">Transport</keyword>
<evidence type="ECO:0000313" key="18">
    <source>
        <dbReference type="Proteomes" id="UP001072034"/>
    </source>
</evidence>
<feature type="transmembrane region" description="Helical" evidence="15">
    <location>
        <begin position="602"/>
        <end position="620"/>
    </location>
</feature>
<dbReference type="Gene3D" id="3.40.50.300">
    <property type="entry name" value="P-loop containing nucleotide triphosphate hydrolases"/>
    <property type="match status" value="2"/>
</dbReference>
<evidence type="ECO:0000313" key="17">
    <source>
        <dbReference type="EMBL" id="MCZ0858609.1"/>
    </source>
</evidence>
<evidence type="ECO:0000256" key="2">
    <source>
        <dbReference type="ARBA" id="ARBA00004202"/>
    </source>
</evidence>
<evidence type="ECO:0000256" key="15">
    <source>
        <dbReference type="SAM" id="Phobius"/>
    </source>
</evidence>
<evidence type="ECO:0000256" key="1">
    <source>
        <dbReference type="ARBA" id="ARBA00004141"/>
    </source>
</evidence>
<organism evidence="17 18">
    <name type="scientific">Actinomyces israelii</name>
    <dbReference type="NCBI Taxonomy" id="1659"/>
    <lineage>
        <taxon>Bacteria</taxon>
        <taxon>Bacillati</taxon>
        <taxon>Actinomycetota</taxon>
        <taxon>Actinomycetes</taxon>
        <taxon>Actinomycetales</taxon>
        <taxon>Actinomycetaceae</taxon>
        <taxon>Actinomyces</taxon>
    </lineage>
</organism>
<dbReference type="EMBL" id="JAPTMY010000026">
    <property type="protein sequence ID" value="MCZ0858609.1"/>
    <property type="molecule type" value="Genomic_DNA"/>
</dbReference>
<feature type="transmembrane region" description="Helical" evidence="15">
    <location>
        <begin position="564"/>
        <end position="596"/>
    </location>
</feature>
<comment type="subcellular location">
    <subcellularLocation>
        <location evidence="2">Cell membrane</location>
        <topology evidence="2">Peripheral membrane protein</topology>
    </subcellularLocation>
    <subcellularLocation>
        <location evidence="1">Membrane</location>
        <topology evidence="1">Multi-pass membrane protein</topology>
    </subcellularLocation>
</comment>
<dbReference type="InterPro" id="IPR050095">
    <property type="entry name" value="ECF_ABC_transporter_ATP-bd"/>
</dbReference>
<evidence type="ECO:0000256" key="7">
    <source>
        <dbReference type="ARBA" id="ARBA00022737"/>
    </source>
</evidence>
<feature type="domain" description="ABC transporter" evidence="16">
    <location>
        <begin position="3"/>
        <end position="243"/>
    </location>
</feature>
<dbReference type="CDD" id="cd16914">
    <property type="entry name" value="EcfT"/>
    <property type="match status" value="1"/>
</dbReference>
<keyword evidence="10" id="KW-1278">Translocase</keyword>
<dbReference type="Pfam" id="PF00005">
    <property type="entry name" value="ABC_tran"/>
    <property type="match status" value="2"/>
</dbReference>
<dbReference type="PROSITE" id="PS50893">
    <property type="entry name" value="ABC_TRANSPORTER_2"/>
    <property type="match status" value="2"/>
</dbReference>
<evidence type="ECO:0000256" key="12">
    <source>
        <dbReference type="ARBA" id="ARBA00023136"/>
    </source>
</evidence>
<evidence type="ECO:0000256" key="8">
    <source>
        <dbReference type="ARBA" id="ARBA00022741"/>
    </source>
</evidence>
<feature type="transmembrane region" description="Helical" evidence="15">
    <location>
        <begin position="627"/>
        <end position="653"/>
    </location>
</feature>
<keyword evidence="11 15" id="KW-1133">Transmembrane helix</keyword>
<dbReference type="Pfam" id="PF02361">
    <property type="entry name" value="CbiQ"/>
    <property type="match status" value="1"/>
</dbReference>
<dbReference type="InterPro" id="IPR003439">
    <property type="entry name" value="ABC_transporter-like_ATP-bd"/>
</dbReference>
<gene>
    <name evidence="17" type="ORF">OHJ16_11200</name>
</gene>
<reference evidence="17" key="1">
    <citation type="submission" date="2022-10" db="EMBL/GenBank/DDBJ databases">
        <title>Genome sequence of Actinomyces israelii ATCC 10048.</title>
        <authorList>
            <person name="Watt R.M."/>
            <person name="Tong W.M."/>
        </authorList>
    </citation>
    <scope>NUCLEOTIDE SEQUENCE</scope>
    <source>
        <strain evidence="17">ATCC 10048</strain>
    </source>
</reference>
<keyword evidence="7" id="KW-0677">Repeat</keyword>
<dbReference type="Proteomes" id="UP001072034">
    <property type="component" value="Unassembled WGS sequence"/>
</dbReference>
<evidence type="ECO:0000256" key="5">
    <source>
        <dbReference type="ARBA" id="ARBA00022475"/>
    </source>
</evidence>
<feature type="region of interest" description="Disordered" evidence="14">
    <location>
        <begin position="517"/>
        <end position="540"/>
    </location>
</feature>
<dbReference type="PANTHER" id="PTHR43553">
    <property type="entry name" value="HEAVY METAL TRANSPORTER"/>
    <property type="match status" value="1"/>
</dbReference>
<evidence type="ECO:0000256" key="13">
    <source>
        <dbReference type="ARBA" id="ARBA00025157"/>
    </source>
</evidence>
<dbReference type="PANTHER" id="PTHR43553:SF23">
    <property type="entry name" value="ABC TRANSPORTER ATP-BINDING COMPONENT"/>
    <property type="match status" value="1"/>
</dbReference>
<feature type="compositionally biased region" description="Gly residues" evidence="14">
    <location>
        <begin position="519"/>
        <end position="530"/>
    </location>
</feature>
<evidence type="ECO:0000256" key="14">
    <source>
        <dbReference type="SAM" id="MobiDB-lite"/>
    </source>
</evidence>
<sequence length="784" mass="81140">MGAVTIDVTAFRYSEAERPALRDAHLTIEPGQFVLVTGPSGSGKTTLANLCNGLIPHVRGGLLEGVVVVDGRDTRQTSIGDLGLRVGTVFQDPRTQFFTLNTAEEVAFGCRNHGLDRPRIVERVARAFVELGIPALADRGVLGLSSGEKQKVALAACYALGPDVFLLDEPSANLDPASTAHLTRILAGLKRRGATVIVLEHRLHYLTGLADRVVYLAEGRIRRDCAAAEFLALSAPELTALGLRHLDLADPPARPSPPPSSPSADTDPGGGLRPDPAGVSFACEDIVFRHPRRRGDRPAGEAGGAAGLSGVTLSARAGEVIGVVGPNGAGKTTLARVCAGLERERAGRILLGGAPASARDRLGRVHLVVQDSGYQLFSDSVLGELHPGRRGAGAQETDRRILASLGLWELRDAHPAALSRGQQQRLTIAAALAADADVLFLDEPSSGLDHRAMTAVARAITGLARGGRIVFVISHDHELLAACCTRLIAIEQGRVALDAPADGVSLAAVLPRFDDGAPPVGGRGAGGSGPGSPRAPGDASVPAVSQRVARALTSTVRIDPRIRLLIATAVTAGSFLVSAPVPAGAVVALAAALLVVVGRWRAALATTAVAAAAAAGAAAVPRMESSMLMLTLAMIVYLVQKLVVMTMMGLFLAADMSVSLAVSALERLRAPAAVSVPFSVALRFAPTIGQDWRALTDSLRVRGLAPGPCALAAHPLRTLEHLVVPILMRALRSSDELACAGLVRGLDAPGPRTVLHDLRIGAADLALAGLAIGVTAAAVVVQRL</sequence>
<keyword evidence="8" id="KW-0547">Nucleotide-binding</keyword>
<keyword evidence="12 15" id="KW-0472">Membrane</keyword>
<name>A0ABT4IA37_9ACTO</name>
<dbReference type="InterPro" id="IPR017871">
    <property type="entry name" value="ABC_transporter-like_CS"/>
</dbReference>
<feature type="compositionally biased region" description="Low complexity" evidence="14">
    <location>
        <begin position="531"/>
        <end position="540"/>
    </location>
</feature>
<feature type="compositionally biased region" description="Pro residues" evidence="14">
    <location>
        <begin position="252"/>
        <end position="261"/>
    </location>
</feature>
<keyword evidence="9 17" id="KW-0067">ATP-binding</keyword>
<protein>
    <submittedName>
        <fullName evidence="17">ATP-binding cassette domain-containing protein</fullName>
    </submittedName>
</protein>
<evidence type="ECO:0000256" key="11">
    <source>
        <dbReference type="ARBA" id="ARBA00022989"/>
    </source>
</evidence>
<proteinExistence type="inferred from homology"/>
<dbReference type="RefSeq" id="WP_268917973.1">
    <property type="nucleotide sequence ID" value="NZ_JAPTMY010000026.1"/>
</dbReference>
<evidence type="ECO:0000256" key="9">
    <source>
        <dbReference type="ARBA" id="ARBA00022840"/>
    </source>
</evidence>
<evidence type="ECO:0000256" key="4">
    <source>
        <dbReference type="ARBA" id="ARBA00022448"/>
    </source>
</evidence>
<dbReference type="SMART" id="SM00382">
    <property type="entry name" value="AAA"/>
    <property type="match status" value="2"/>
</dbReference>
<feature type="domain" description="ABC transporter" evidence="16">
    <location>
        <begin position="281"/>
        <end position="517"/>
    </location>
</feature>
<comment type="caution">
    <text evidence="17">The sequence shown here is derived from an EMBL/GenBank/DDBJ whole genome shotgun (WGS) entry which is preliminary data.</text>
</comment>
<dbReference type="GO" id="GO:0005524">
    <property type="term" value="F:ATP binding"/>
    <property type="evidence" value="ECO:0007669"/>
    <property type="project" value="UniProtKB-KW"/>
</dbReference>
<accession>A0ABT4IA37</accession>
<dbReference type="InterPro" id="IPR027417">
    <property type="entry name" value="P-loop_NTPase"/>
</dbReference>
<keyword evidence="18" id="KW-1185">Reference proteome</keyword>
<feature type="region of interest" description="Disordered" evidence="14">
    <location>
        <begin position="247"/>
        <end position="275"/>
    </location>
</feature>
<evidence type="ECO:0000256" key="6">
    <source>
        <dbReference type="ARBA" id="ARBA00022692"/>
    </source>
</evidence>
<dbReference type="InterPro" id="IPR003339">
    <property type="entry name" value="ABC/ECF_trnsptr_transmembrane"/>
</dbReference>